<dbReference type="AlphaFoldDB" id="A0A1Y2HHU8"/>
<feature type="compositionally biased region" description="Acidic residues" evidence="1">
    <location>
        <begin position="91"/>
        <end position="102"/>
    </location>
</feature>
<keyword evidence="3" id="KW-1185">Reference proteome</keyword>
<feature type="region of interest" description="Disordered" evidence="1">
    <location>
        <begin position="36"/>
        <end position="121"/>
    </location>
</feature>
<gene>
    <name evidence="2" type="ORF">BCR44DRAFT_46747</name>
</gene>
<accession>A0A1Y2HHU8</accession>
<dbReference type="EMBL" id="MCFL01000035">
    <property type="protein sequence ID" value="ORZ33564.1"/>
    <property type="molecule type" value="Genomic_DNA"/>
</dbReference>
<reference evidence="2 3" key="1">
    <citation type="submission" date="2016-07" db="EMBL/GenBank/DDBJ databases">
        <title>Pervasive Adenine N6-methylation of Active Genes in Fungi.</title>
        <authorList>
            <consortium name="DOE Joint Genome Institute"/>
            <person name="Mondo S.J."/>
            <person name="Dannebaum R.O."/>
            <person name="Kuo R.C."/>
            <person name="Labutti K."/>
            <person name="Haridas S."/>
            <person name="Kuo A."/>
            <person name="Salamov A."/>
            <person name="Ahrendt S.R."/>
            <person name="Lipzen A."/>
            <person name="Sullivan W."/>
            <person name="Andreopoulos W.B."/>
            <person name="Clum A."/>
            <person name="Lindquist E."/>
            <person name="Daum C."/>
            <person name="Ramamoorthy G.K."/>
            <person name="Gryganskyi A."/>
            <person name="Culley D."/>
            <person name="Magnuson J.K."/>
            <person name="James T.Y."/>
            <person name="O'Malley M.A."/>
            <person name="Stajich J.E."/>
            <person name="Spatafora J.W."/>
            <person name="Visel A."/>
            <person name="Grigoriev I.V."/>
        </authorList>
    </citation>
    <scope>NUCLEOTIDE SEQUENCE [LARGE SCALE GENOMIC DNA]</scope>
    <source>
        <strain evidence="2 3">PL171</strain>
    </source>
</reference>
<comment type="caution">
    <text evidence="2">The sequence shown here is derived from an EMBL/GenBank/DDBJ whole genome shotgun (WGS) entry which is preliminary data.</text>
</comment>
<organism evidence="2 3">
    <name type="scientific">Catenaria anguillulae PL171</name>
    <dbReference type="NCBI Taxonomy" id="765915"/>
    <lineage>
        <taxon>Eukaryota</taxon>
        <taxon>Fungi</taxon>
        <taxon>Fungi incertae sedis</taxon>
        <taxon>Blastocladiomycota</taxon>
        <taxon>Blastocladiomycetes</taxon>
        <taxon>Blastocladiales</taxon>
        <taxon>Catenariaceae</taxon>
        <taxon>Catenaria</taxon>
    </lineage>
</organism>
<name>A0A1Y2HHU8_9FUNG</name>
<feature type="compositionally biased region" description="Basic and acidic residues" evidence="1">
    <location>
        <begin position="103"/>
        <end position="113"/>
    </location>
</feature>
<sequence length="121" mass="13142">MYVLFPSAEGAIARLRSADASVFGLNCAAVAARPSLPLPLPVGASRIARRDSDPPARPGHETPRGRDPFCARRDSLHAQPCPSRRSRVMCSDEDDDETDPGVEFDKHDGDRDVQGFQGVQQ</sequence>
<proteinExistence type="predicted"/>
<feature type="compositionally biased region" description="Basic and acidic residues" evidence="1">
    <location>
        <begin position="48"/>
        <end position="76"/>
    </location>
</feature>
<dbReference type="Proteomes" id="UP000193411">
    <property type="component" value="Unassembled WGS sequence"/>
</dbReference>
<evidence type="ECO:0000313" key="2">
    <source>
        <dbReference type="EMBL" id="ORZ33564.1"/>
    </source>
</evidence>
<evidence type="ECO:0000313" key="3">
    <source>
        <dbReference type="Proteomes" id="UP000193411"/>
    </source>
</evidence>
<evidence type="ECO:0000256" key="1">
    <source>
        <dbReference type="SAM" id="MobiDB-lite"/>
    </source>
</evidence>
<protein>
    <submittedName>
        <fullName evidence="2">Uncharacterized protein</fullName>
    </submittedName>
</protein>